<organism evidence="4 5">
    <name type="scientific">Blastochloris tepida</name>
    <dbReference type="NCBI Taxonomy" id="2233851"/>
    <lineage>
        <taxon>Bacteria</taxon>
        <taxon>Pseudomonadati</taxon>
        <taxon>Pseudomonadota</taxon>
        <taxon>Alphaproteobacteria</taxon>
        <taxon>Hyphomicrobiales</taxon>
        <taxon>Blastochloridaceae</taxon>
        <taxon>Blastochloris</taxon>
    </lineage>
</organism>
<keyword evidence="2" id="KW-0472">Membrane</keyword>
<keyword evidence="3" id="KW-0732">Signal</keyword>
<feature type="region of interest" description="Disordered" evidence="1">
    <location>
        <begin position="47"/>
        <end position="137"/>
    </location>
</feature>
<dbReference type="Proteomes" id="UP000266934">
    <property type="component" value="Chromosome"/>
</dbReference>
<gene>
    <name evidence="4" type="ORF">BLTE_02700</name>
</gene>
<dbReference type="KEGG" id="blag:BLTE_02700"/>
<protein>
    <submittedName>
        <fullName evidence="4">Uncharacterized protein</fullName>
    </submittedName>
</protein>
<feature type="chain" id="PRO_5016872143" evidence="3">
    <location>
        <begin position="20"/>
        <end position="137"/>
    </location>
</feature>
<dbReference type="AlphaFoldDB" id="A0A348FWA2"/>
<dbReference type="EMBL" id="AP018907">
    <property type="protein sequence ID" value="BBF91585.1"/>
    <property type="molecule type" value="Genomic_DNA"/>
</dbReference>
<keyword evidence="2" id="KW-1133">Transmembrane helix</keyword>
<evidence type="ECO:0000313" key="4">
    <source>
        <dbReference type="EMBL" id="BBF91585.1"/>
    </source>
</evidence>
<reference evidence="4 5" key="1">
    <citation type="submission" date="2018-08" db="EMBL/GenBank/DDBJ databases">
        <title>Complete genome sequencing of Blastochloris tepida GI.</title>
        <authorList>
            <person name="Tsukatani Y."/>
            <person name="Mori H."/>
        </authorList>
    </citation>
    <scope>NUCLEOTIDE SEQUENCE [LARGE SCALE GENOMIC DNA]</scope>
    <source>
        <strain evidence="4 5">GI</strain>
    </source>
</reference>
<keyword evidence="2" id="KW-0812">Transmembrane</keyword>
<evidence type="ECO:0000256" key="2">
    <source>
        <dbReference type="SAM" id="Phobius"/>
    </source>
</evidence>
<feature type="compositionally biased region" description="Low complexity" evidence="1">
    <location>
        <begin position="128"/>
        <end position="137"/>
    </location>
</feature>
<accession>A0A348FWA2</accession>
<proteinExistence type="predicted"/>
<evidence type="ECO:0000256" key="3">
    <source>
        <dbReference type="SAM" id="SignalP"/>
    </source>
</evidence>
<keyword evidence="5" id="KW-1185">Reference proteome</keyword>
<evidence type="ECO:0000313" key="5">
    <source>
        <dbReference type="Proteomes" id="UP000266934"/>
    </source>
</evidence>
<evidence type="ECO:0000256" key="1">
    <source>
        <dbReference type="SAM" id="MobiDB-lite"/>
    </source>
</evidence>
<feature type="transmembrane region" description="Helical" evidence="2">
    <location>
        <begin position="24"/>
        <end position="42"/>
    </location>
</feature>
<feature type="signal peptide" evidence="3">
    <location>
        <begin position="1"/>
        <end position="19"/>
    </location>
</feature>
<name>A0A348FWA2_9HYPH</name>
<sequence>MAVCVAALCLPALPQPAAAGNGRAVGAIVGVGLALGLAAALASQAQANQHRYATGKSRSANKSTVRRAKKNKSSEPNVALQKPAAPVQETAAKPGRATEPRLVESEAAADRPVPLAANAKMSAPKPLPVEGVPEPVE</sequence>
<dbReference type="RefSeq" id="WP_126396918.1">
    <property type="nucleotide sequence ID" value="NZ_AP018907.1"/>
</dbReference>